<dbReference type="EMBL" id="WITJ01000005">
    <property type="protein sequence ID" value="MQW39268.1"/>
    <property type="molecule type" value="Genomic_DNA"/>
</dbReference>
<name>A0A7X1Z7L1_9LACT</name>
<evidence type="ECO:0000256" key="1">
    <source>
        <dbReference type="PROSITE-ProRule" id="PRU01282"/>
    </source>
</evidence>
<dbReference type="PANTHER" id="PTHR30041">
    <property type="entry name" value="ARSENATE REDUCTASE"/>
    <property type="match status" value="1"/>
</dbReference>
<dbReference type="Pfam" id="PF03960">
    <property type="entry name" value="ArsC"/>
    <property type="match status" value="1"/>
</dbReference>
<evidence type="ECO:0000313" key="2">
    <source>
        <dbReference type="EMBL" id="MQW39268.1"/>
    </source>
</evidence>
<accession>A0A7X1Z7L1</accession>
<dbReference type="InterPro" id="IPR006660">
    <property type="entry name" value="Arsenate_reductase-like"/>
</dbReference>
<sequence length="131" mass="15211">MIKVFVKPGSGSCRSAIKWFKKLDIPFQLIQLKDLSKEDLIHILSLTDQGVNQLITQNRGNSSAKGYQVRKHMDESASFDDLLELIRAHPETIKAPIITDEHKLLIGYNDEEIRTFIPRIKRDLQWQQFLH</sequence>
<evidence type="ECO:0008006" key="4">
    <source>
        <dbReference type="Google" id="ProtNLM"/>
    </source>
</evidence>
<dbReference type="Proteomes" id="UP000439550">
    <property type="component" value="Unassembled WGS sequence"/>
</dbReference>
<dbReference type="Gene3D" id="3.40.30.10">
    <property type="entry name" value="Glutaredoxin"/>
    <property type="match status" value="1"/>
</dbReference>
<keyword evidence="3" id="KW-1185">Reference proteome</keyword>
<organism evidence="2 3">
    <name type="scientific">Lactococcus hircilactis</name>
    <dbReference type="NCBI Taxonomy" id="1494462"/>
    <lineage>
        <taxon>Bacteria</taxon>
        <taxon>Bacillati</taxon>
        <taxon>Bacillota</taxon>
        <taxon>Bacilli</taxon>
        <taxon>Lactobacillales</taxon>
        <taxon>Streptococcaceae</taxon>
        <taxon>Lactococcus</taxon>
    </lineage>
</organism>
<reference evidence="2 3" key="1">
    <citation type="submission" date="2019-10" db="EMBL/GenBank/DDBJ databases">
        <authorList>
            <person name="Dong K."/>
        </authorList>
    </citation>
    <scope>NUCLEOTIDE SEQUENCE [LARGE SCALE GENOMIC DNA]</scope>
    <source>
        <strain evidence="2 3">DSM 28960</strain>
    </source>
</reference>
<dbReference type="PANTHER" id="PTHR30041:SF7">
    <property type="entry name" value="GLOBAL TRANSCRIPTIONAL REGULATOR SPX"/>
    <property type="match status" value="1"/>
</dbReference>
<gene>
    <name evidence="2" type="ORF">GHI93_04855</name>
</gene>
<comment type="caution">
    <text evidence="2">The sequence shown here is derived from an EMBL/GenBank/DDBJ whole genome shotgun (WGS) entry which is preliminary data.</text>
</comment>
<dbReference type="AlphaFoldDB" id="A0A7X1Z7L1"/>
<dbReference type="RefSeq" id="WP_153495940.1">
    <property type="nucleotide sequence ID" value="NZ_CAXYUY010000002.1"/>
</dbReference>
<evidence type="ECO:0000313" key="3">
    <source>
        <dbReference type="Proteomes" id="UP000439550"/>
    </source>
</evidence>
<dbReference type="SUPFAM" id="SSF52833">
    <property type="entry name" value="Thioredoxin-like"/>
    <property type="match status" value="1"/>
</dbReference>
<dbReference type="InterPro" id="IPR036249">
    <property type="entry name" value="Thioredoxin-like_sf"/>
</dbReference>
<proteinExistence type="inferred from homology"/>
<dbReference type="OrthoDB" id="2243658at2"/>
<protein>
    <recommendedName>
        <fullName evidence="4">Spx/MgsR family RNA polymerase-binding regulatory protein</fullName>
    </recommendedName>
</protein>
<comment type="similarity">
    <text evidence="1">Belongs to the ArsC family.</text>
</comment>
<dbReference type="PROSITE" id="PS51353">
    <property type="entry name" value="ARSC"/>
    <property type="match status" value="1"/>
</dbReference>